<sequence length="331" mass="33495">MGDVQGGRPGRPVPADRGRVPADRIGPAVEPPASPGDMGRVEEAGPIRSRSVSATAPEPPEGVRVGPASTPDTISISDRYPGPHGKSPSVFFGRRLAGALAVVPVLRLAVARYAVPPGVVDRAGCDGCGAPIGLDRPLPALGPAARCPACRGRIGAAPLAVEALLLAAVAMLVLVDGVLAERAALAWWLGWAIPLILVDLAVHRLPDRLTWPAAAGTWALLGVAALTGAGAGPWLRAVSAGTALGLAFAATTLLLGRRGFGLGDAKLALGTGALLGWHGWGLLVTGLVLTFLLSALVSVVLLASRRVGWSSHLPFGPFLVAGTCAALLLTG</sequence>
<dbReference type="GO" id="GO:0008168">
    <property type="term" value="F:methyltransferase activity"/>
    <property type="evidence" value="ECO:0007669"/>
    <property type="project" value="UniProtKB-KW"/>
</dbReference>
<dbReference type="PANTHER" id="PTHR30487">
    <property type="entry name" value="TYPE 4 PREPILIN-LIKE PROTEINS LEADER PEPTIDE-PROCESSING ENZYME"/>
    <property type="match status" value="1"/>
</dbReference>
<organism evidence="6 7">
    <name type="scientific">Micromonospora matsumotoense</name>
    <dbReference type="NCBI Taxonomy" id="121616"/>
    <lineage>
        <taxon>Bacteria</taxon>
        <taxon>Bacillati</taxon>
        <taxon>Actinomycetota</taxon>
        <taxon>Actinomycetes</taxon>
        <taxon>Micromonosporales</taxon>
        <taxon>Micromonosporaceae</taxon>
        <taxon>Micromonospora</taxon>
    </lineage>
</organism>
<dbReference type="GO" id="GO:0004190">
    <property type="term" value="F:aspartic-type endopeptidase activity"/>
    <property type="evidence" value="ECO:0007669"/>
    <property type="project" value="InterPro"/>
</dbReference>
<dbReference type="InterPro" id="IPR000045">
    <property type="entry name" value="Prepilin_IV_endopep_pep"/>
</dbReference>
<keyword evidence="6" id="KW-0489">Methyltransferase</keyword>
<evidence type="ECO:0000256" key="1">
    <source>
        <dbReference type="ARBA" id="ARBA00005801"/>
    </source>
</evidence>
<feature type="transmembrane region" description="Helical" evidence="4">
    <location>
        <begin position="159"/>
        <end position="179"/>
    </location>
</feature>
<keyword evidence="4" id="KW-0472">Membrane</keyword>
<accession>A0A1C5AL29</accession>
<dbReference type="GO" id="GO:0032259">
    <property type="term" value="P:methylation"/>
    <property type="evidence" value="ECO:0007669"/>
    <property type="project" value="UniProtKB-KW"/>
</dbReference>
<dbReference type="InterPro" id="IPR014032">
    <property type="entry name" value="Peptidase_A24A_bac"/>
</dbReference>
<dbReference type="PRINTS" id="PR00864">
    <property type="entry name" value="PREPILNPTASE"/>
</dbReference>
<evidence type="ECO:0000259" key="5">
    <source>
        <dbReference type="Pfam" id="PF01478"/>
    </source>
</evidence>
<reference evidence="7" key="1">
    <citation type="submission" date="2016-06" db="EMBL/GenBank/DDBJ databases">
        <authorList>
            <person name="Varghese N."/>
            <person name="Submissions Spin"/>
        </authorList>
    </citation>
    <scope>NUCLEOTIDE SEQUENCE [LARGE SCALE GENOMIC DNA]</scope>
    <source>
        <strain evidence="7">DSM 44100</strain>
    </source>
</reference>
<feature type="domain" description="Prepilin type IV endopeptidase peptidase" evidence="5">
    <location>
        <begin position="190"/>
        <end position="301"/>
    </location>
</feature>
<dbReference type="InterPro" id="IPR050882">
    <property type="entry name" value="Prepilin_peptidase/N-MTase"/>
</dbReference>
<name>A0A1C5AL29_9ACTN</name>
<comment type="similarity">
    <text evidence="1 2">Belongs to the peptidase A24 family.</text>
</comment>
<feature type="region of interest" description="Disordered" evidence="3">
    <location>
        <begin position="1"/>
        <end position="81"/>
    </location>
</feature>
<keyword evidence="7" id="KW-1185">Reference proteome</keyword>
<keyword evidence="6" id="KW-0808">Transferase</keyword>
<dbReference type="PANTHER" id="PTHR30487:SF0">
    <property type="entry name" value="PREPILIN LEADER PEPTIDASE_N-METHYLTRANSFERASE-RELATED"/>
    <property type="match status" value="1"/>
</dbReference>
<proteinExistence type="inferred from homology"/>
<protein>
    <submittedName>
        <fullName evidence="6">Leader peptidase (Prepilin peptidase) / N-methyltransferase</fullName>
    </submittedName>
</protein>
<evidence type="ECO:0000256" key="2">
    <source>
        <dbReference type="RuleBase" id="RU003793"/>
    </source>
</evidence>
<feature type="transmembrane region" description="Helical" evidence="4">
    <location>
        <begin position="309"/>
        <end position="329"/>
    </location>
</feature>
<gene>
    <name evidence="6" type="ORF">GA0070216_11916</name>
</gene>
<keyword evidence="4" id="KW-1133">Transmembrane helix</keyword>
<dbReference type="STRING" id="121616.GA0070216_11916"/>
<keyword evidence="4" id="KW-0812">Transmembrane</keyword>
<evidence type="ECO:0000256" key="3">
    <source>
        <dbReference type="SAM" id="MobiDB-lite"/>
    </source>
</evidence>
<dbReference type="Pfam" id="PF01478">
    <property type="entry name" value="Peptidase_A24"/>
    <property type="match status" value="1"/>
</dbReference>
<evidence type="ECO:0000313" key="6">
    <source>
        <dbReference type="EMBL" id="SCF45917.1"/>
    </source>
</evidence>
<dbReference type="GO" id="GO:0006465">
    <property type="term" value="P:signal peptide processing"/>
    <property type="evidence" value="ECO:0007669"/>
    <property type="project" value="TreeGrafter"/>
</dbReference>
<dbReference type="Proteomes" id="UP000198797">
    <property type="component" value="Unassembled WGS sequence"/>
</dbReference>
<dbReference type="GO" id="GO:0005886">
    <property type="term" value="C:plasma membrane"/>
    <property type="evidence" value="ECO:0007669"/>
    <property type="project" value="TreeGrafter"/>
</dbReference>
<feature type="transmembrane region" description="Helical" evidence="4">
    <location>
        <begin position="209"/>
        <end position="231"/>
    </location>
</feature>
<dbReference type="Gene3D" id="1.20.120.1220">
    <property type="match status" value="1"/>
</dbReference>
<evidence type="ECO:0000256" key="4">
    <source>
        <dbReference type="SAM" id="Phobius"/>
    </source>
</evidence>
<feature type="transmembrane region" description="Helical" evidence="4">
    <location>
        <begin position="185"/>
        <end position="202"/>
    </location>
</feature>
<feature type="transmembrane region" description="Helical" evidence="4">
    <location>
        <begin position="237"/>
        <end position="256"/>
    </location>
</feature>
<feature type="transmembrane region" description="Helical" evidence="4">
    <location>
        <begin position="277"/>
        <end position="303"/>
    </location>
</feature>
<dbReference type="EMBL" id="FMCU01000019">
    <property type="protein sequence ID" value="SCF45917.1"/>
    <property type="molecule type" value="Genomic_DNA"/>
</dbReference>
<dbReference type="AlphaFoldDB" id="A0A1C5AL29"/>
<evidence type="ECO:0000313" key="7">
    <source>
        <dbReference type="Proteomes" id="UP000198797"/>
    </source>
</evidence>